<reference evidence="1 2" key="1">
    <citation type="submission" date="2019-03" db="EMBL/GenBank/DDBJ databases">
        <title>Single cell metagenomics reveals metabolic interactions within the superorganism composed of flagellate Streblomastix strix and complex community of Bacteroidetes bacteria on its surface.</title>
        <authorList>
            <person name="Treitli S.C."/>
            <person name="Kolisko M."/>
            <person name="Husnik F."/>
            <person name="Keeling P."/>
            <person name="Hampl V."/>
        </authorList>
    </citation>
    <scope>NUCLEOTIDE SEQUENCE [LARGE SCALE GENOMIC DNA]</scope>
    <source>
        <strain evidence="1">ST1C</strain>
    </source>
</reference>
<proteinExistence type="predicted"/>
<name>A0A5J4U0M3_9EUKA</name>
<dbReference type="SMART" id="SM00667">
    <property type="entry name" value="LisH"/>
    <property type="match status" value="1"/>
</dbReference>
<evidence type="ECO:0000313" key="2">
    <source>
        <dbReference type="Proteomes" id="UP000324800"/>
    </source>
</evidence>
<gene>
    <name evidence="1" type="ORF">EZS28_040217</name>
</gene>
<dbReference type="InterPro" id="IPR006594">
    <property type="entry name" value="LisH"/>
</dbReference>
<dbReference type="Proteomes" id="UP000324800">
    <property type="component" value="Unassembled WGS sequence"/>
</dbReference>
<evidence type="ECO:0000313" key="1">
    <source>
        <dbReference type="EMBL" id="KAA6364256.1"/>
    </source>
</evidence>
<accession>A0A5J4U0M3</accession>
<protein>
    <submittedName>
        <fullName evidence="1">Uncharacterized protein</fullName>
    </submittedName>
</protein>
<dbReference type="SUPFAM" id="SSF48366">
    <property type="entry name" value="Ras GEF"/>
    <property type="match status" value="1"/>
</dbReference>
<comment type="caution">
    <text evidence="1">The sequence shown here is derived from an EMBL/GenBank/DDBJ whole genome shotgun (WGS) entry which is preliminary data.</text>
</comment>
<dbReference type="InterPro" id="IPR023578">
    <property type="entry name" value="Ras_GEF_dom_sf"/>
</dbReference>
<dbReference type="AlphaFoldDB" id="A0A5J4U0M3"/>
<dbReference type="PROSITE" id="PS50896">
    <property type="entry name" value="LISH"/>
    <property type="match status" value="1"/>
</dbReference>
<dbReference type="EMBL" id="SNRW01021886">
    <property type="protein sequence ID" value="KAA6364256.1"/>
    <property type="molecule type" value="Genomic_DNA"/>
</dbReference>
<sequence>MFQLPLLSHNALLNAAASVNDDTNLAKDINQNLQQNMAYEGQQPILGLISNQQFNKSGVANLQTENADWTRQVLNRNPQLFDLSYYLSPISRMKEFYKQFGQTYQPPPQELMIFLIMEFLQKNGFLSTLKVFQQETDIIFRDEDYDGLYDAEDGLQTAYLGYRRMEPQIAALSSSSLGSPQFAPKQVDKADIRDPLLEIIVGGAIRDSEKVHKMVNNRGEVDVEKIKDFLRKTELVKFEEQDKQKSIWDPSSSDEDITYSNEDQKDNPLLIEMATFDKLVENITMPGLFDENRRQFIKSFLIMYPQIPKYDSPLYLFAKLRQRFHVPERVIAQIGRE</sequence>
<organism evidence="1 2">
    <name type="scientific">Streblomastix strix</name>
    <dbReference type="NCBI Taxonomy" id="222440"/>
    <lineage>
        <taxon>Eukaryota</taxon>
        <taxon>Metamonada</taxon>
        <taxon>Preaxostyla</taxon>
        <taxon>Oxymonadida</taxon>
        <taxon>Streblomastigidae</taxon>
        <taxon>Streblomastix</taxon>
    </lineage>
</organism>
<dbReference type="Gene3D" id="1.20.870.10">
    <property type="entry name" value="Son of sevenless (SoS) protein Chain: S domain 1"/>
    <property type="match status" value="1"/>
</dbReference>